<proteinExistence type="inferred from homology"/>
<organism evidence="7 8">
    <name type="scientific">candidate division WWE3 bacterium CG23_combo_of_CG06-09_8_20_14_all_40_14</name>
    <dbReference type="NCBI Taxonomy" id="1975095"/>
    <lineage>
        <taxon>Bacteria</taxon>
        <taxon>Katanobacteria</taxon>
    </lineage>
</organism>
<dbReference type="EMBL" id="PCQY01000026">
    <property type="protein sequence ID" value="PIP04518.1"/>
    <property type="molecule type" value="Genomic_DNA"/>
</dbReference>
<keyword evidence="4" id="KW-0573">Peptidoglycan synthesis</keyword>
<dbReference type="InterPro" id="IPR003447">
    <property type="entry name" value="FEMABX"/>
</dbReference>
<protein>
    <recommendedName>
        <fullName evidence="9">Peptidoglycan bridge formation protein FemAB</fullName>
    </recommendedName>
</protein>
<comment type="similarity">
    <text evidence="1">Belongs to the FemABX family.</text>
</comment>
<evidence type="ECO:0000256" key="5">
    <source>
        <dbReference type="ARBA" id="ARBA00023315"/>
    </source>
</evidence>
<sequence length="318" mass="36986">MDKSKEKIVEFPPHIVQSPQWGKIKTMLGAKSVMSKNGVQFTLHKIPLLNRNFGFCPKVNPARIDWRELEKDGKANNCVCIRFDAPNSLKGQHTEMFKNNCQKAPKNTFAKKTLLLDITKSEEELLKKMHPKTRYNIKLSAKKGVVVKEGFQKELSIFLNLQEQTAKRQNFFIHNDNYYKTVFEELSKEGNAKLLIAYKDNTPLTAWFLFVYKGVIYYVYGGSSEQRKNLMASNLVAWEAIKLGKKLNCKCFDMWGVADDINDTKAPWYGFTKFKLGFGGEVVEFEDSWDLIIEPFYYHLFNLLYAVQWFLLRLKSRI</sequence>
<keyword evidence="5" id="KW-0012">Acyltransferase</keyword>
<accession>A0A2G9XC03</accession>
<dbReference type="SUPFAM" id="SSF55729">
    <property type="entry name" value="Acyl-CoA N-acyltransferases (Nat)"/>
    <property type="match status" value="1"/>
</dbReference>
<evidence type="ECO:0008006" key="9">
    <source>
        <dbReference type="Google" id="ProtNLM"/>
    </source>
</evidence>
<dbReference type="InterPro" id="IPR050644">
    <property type="entry name" value="PG_Glycine_Bridge_Synth"/>
</dbReference>
<evidence type="ECO:0000313" key="8">
    <source>
        <dbReference type="Proteomes" id="UP000231388"/>
    </source>
</evidence>
<dbReference type="GO" id="GO:0016755">
    <property type="term" value="F:aminoacyltransferase activity"/>
    <property type="evidence" value="ECO:0007669"/>
    <property type="project" value="InterPro"/>
</dbReference>
<evidence type="ECO:0000256" key="1">
    <source>
        <dbReference type="ARBA" id="ARBA00009943"/>
    </source>
</evidence>
<keyword evidence="2" id="KW-0808">Transferase</keyword>
<evidence type="ECO:0000313" key="7">
    <source>
        <dbReference type="EMBL" id="PIP04518.1"/>
    </source>
</evidence>
<dbReference type="Proteomes" id="UP000231388">
    <property type="component" value="Unassembled WGS sequence"/>
</dbReference>
<dbReference type="GO" id="GO:0008360">
    <property type="term" value="P:regulation of cell shape"/>
    <property type="evidence" value="ECO:0007669"/>
    <property type="project" value="UniProtKB-KW"/>
</dbReference>
<dbReference type="Pfam" id="PF02388">
    <property type="entry name" value="FemAB"/>
    <property type="match status" value="1"/>
</dbReference>
<evidence type="ECO:0000256" key="4">
    <source>
        <dbReference type="ARBA" id="ARBA00022984"/>
    </source>
</evidence>
<name>A0A2G9XC03_UNCKA</name>
<comment type="caution">
    <text evidence="7">The sequence shown here is derived from an EMBL/GenBank/DDBJ whole genome shotgun (WGS) entry which is preliminary data.</text>
</comment>
<dbReference type="PANTHER" id="PTHR36174:SF1">
    <property type="entry name" value="LIPID II:GLYCINE GLYCYLTRANSFERASE"/>
    <property type="match status" value="1"/>
</dbReference>
<dbReference type="Gene3D" id="3.40.630.30">
    <property type="match status" value="1"/>
</dbReference>
<dbReference type="InterPro" id="IPR016181">
    <property type="entry name" value="Acyl_CoA_acyltransferase"/>
</dbReference>
<keyword evidence="6" id="KW-0961">Cell wall biogenesis/degradation</keyword>
<keyword evidence="3" id="KW-0133">Cell shape</keyword>
<dbReference type="PROSITE" id="PS51191">
    <property type="entry name" value="FEMABX"/>
    <property type="match status" value="1"/>
</dbReference>
<evidence type="ECO:0000256" key="6">
    <source>
        <dbReference type="ARBA" id="ARBA00023316"/>
    </source>
</evidence>
<dbReference type="PANTHER" id="PTHR36174">
    <property type="entry name" value="LIPID II:GLYCINE GLYCYLTRANSFERASE"/>
    <property type="match status" value="1"/>
</dbReference>
<evidence type="ECO:0000256" key="2">
    <source>
        <dbReference type="ARBA" id="ARBA00022679"/>
    </source>
</evidence>
<evidence type="ECO:0000256" key="3">
    <source>
        <dbReference type="ARBA" id="ARBA00022960"/>
    </source>
</evidence>
<dbReference type="GO" id="GO:0071555">
    <property type="term" value="P:cell wall organization"/>
    <property type="evidence" value="ECO:0007669"/>
    <property type="project" value="UniProtKB-KW"/>
</dbReference>
<reference evidence="7 8" key="1">
    <citation type="submission" date="2017-09" db="EMBL/GenBank/DDBJ databases">
        <title>Depth-based differentiation of microbial function through sediment-hosted aquifers and enrichment of novel symbionts in the deep terrestrial subsurface.</title>
        <authorList>
            <person name="Probst A.J."/>
            <person name="Ladd B."/>
            <person name="Jarett J.K."/>
            <person name="Geller-Mcgrath D.E."/>
            <person name="Sieber C.M."/>
            <person name="Emerson J.B."/>
            <person name="Anantharaman K."/>
            <person name="Thomas B.C."/>
            <person name="Malmstrom R."/>
            <person name="Stieglmeier M."/>
            <person name="Klingl A."/>
            <person name="Woyke T."/>
            <person name="Ryan C.M."/>
            <person name="Banfield J.F."/>
        </authorList>
    </citation>
    <scope>NUCLEOTIDE SEQUENCE [LARGE SCALE GENOMIC DNA]</scope>
    <source>
        <strain evidence="7">CG23_combo_of_CG06-09_8_20_14_all_40_14</strain>
    </source>
</reference>
<gene>
    <name evidence="7" type="ORF">COX53_02020</name>
</gene>
<dbReference type="GO" id="GO:0009252">
    <property type="term" value="P:peptidoglycan biosynthetic process"/>
    <property type="evidence" value="ECO:0007669"/>
    <property type="project" value="UniProtKB-KW"/>
</dbReference>
<dbReference type="AlphaFoldDB" id="A0A2G9XC03"/>